<dbReference type="AlphaFoldDB" id="A0AAV6WD56"/>
<gene>
    <name evidence="2" type="ORF">BUALT_Bualt15G0000200</name>
</gene>
<accession>A0AAV6WD56</accession>
<protein>
    <submittedName>
        <fullName evidence="2">Uncharacterized protein</fullName>
    </submittedName>
</protein>
<reference evidence="2" key="1">
    <citation type="submission" date="2019-10" db="EMBL/GenBank/DDBJ databases">
        <authorList>
            <person name="Zhang R."/>
            <person name="Pan Y."/>
            <person name="Wang J."/>
            <person name="Ma R."/>
            <person name="Yu S."/>
        </authorList>
    </citation>
    <scope>NUCLEOTIDE SEQUENCE</scope>
    <source>
        <strain evidence="2">LA-IB0</strain>
        <tissue evidence="2">Leaf</tissue>
    </source>
</reference>
<name>A0AAV6WD56_9LAMI</name>
<feature type="compositionally biased region" description="Basic and acidic residues" evidence="1">
    <location>
        <begin position="9"/>
        <end position="21"/>
    </location>
</feature>
<comment type="caution">
    <text evidence="2">The sequence shown here is derived from an EMBL/GenBank/DDBJ whole genome shotgun (WGS) entry which is preliminary data.</text>
</comment>
<sequence length="209" mass="22602">MRNSGGKLICRDRESRSDGRGIRSVDGAAIYCDSERDDAGSGNISSSGFGFGGEETISGGGGDEDGDSKVASEGWGWWNWWFDGGKSSVRSVMKASIYSEEEEKRREKRDLPSEMVTSGLRHYRSRPSGSGDRENGGCGFFSWLDPPMCTFVFVAPPPAFDLAALCKDLKVTHCFPCLMKSALSDTPPKFATFWFSSVTVAAVCALGTT</sequence>
<feature type="region of interest" description="Disordered" evidence="1">
    <location>
        <begin position="43"/>
        <end position="68"/>
    </location>
</feature>
<evidence type="ECO:0000256" key="1">
    <source>
        <dbReference type="SAM" id="MobiDB-lite"/>
    </source>
</evidence>
<proteinExistence type="predicted"/>
<feature type="region of interest" description="Disordered" evidence="1">
    <location>
        <begin position="1"/>
        <end position="21"/>
    </location>
</feature>
<feature type="compositionally biased region" description="Gly residues" evidence="1">
    <location>
        <begin position="49"/>
        <end position="61"/>
    </location>
</feature>
<dbReference type="EMBL" id="WHWC01000015">
    <property type="protein sequence ID" value="KAG8368004.1"/>
    <property type="molecule type" value="Genomic_DNA"/>
</dbReference>
<organism evidence="2 3">
    <name type="scientific">Buddleja alternifolia</name>
    <dbReference type="NCBI Taxonomy" id="168488"/>
    <lineage>
        <taxon>Eukaryota</taxon>
        <taxon>Viridiplantae</taxon>
        <taxon>Streptophyta</taxon>
        <taxon>Embryophyta</taxon>
        <taxon>Tracheophyta</taxon>
        <taxon>Spermatophyta</taxon>
        <taxon>Magnoliopsida</taxon>
        <taxon>eudicotyledons</taxon>
        <taxon>Gunneridae</taxon>
        <taxon>Pentapetalae</taxon>
        <taxon>asterids</taxon>
        <taxon>lamiids</taxon>
        <taxon>Lamiales</taxon>
        <taxon>Scrophulariaceae</taxon>
        <taxon>Buddlejeae</taxon>
        <taxon>Buddleja</taxon>
    </lineage>
</organism>
<evidence type="ECO:0000313" key="3">
    <source>
        <dbReference type="Proteomes" id="UP000826271"/>
    </source>
</evidence>
<keyword evidence="3" id="KW-1185">Reference proteome</keyword>
<evidence type="ECO:0000313" key="2">
    <source>
        <dbReference type="EMBL" id="KAG8368004.1"/>
    </source>
</evidence>
<dbReference type="Proteomes" id="UP000826271">
    <property type="component" value="Unassembled WGS sequence"/>
</dbReference>